<dbReference type="InterPro" id="IPR000971">
    <property type="entry name" value="Globin"/>
</dbReference>
<sequence>MGCELGKLASRDNRNGSRKLDEAAPQQQVDPRLPLTAKQKYNMMASWKGISRAMESTGVCMFLKLFEEHGELLLLFEKFKTLKSKEDQATSLELAEHATTVMSTLDEGIKGLDDLDTFFEYLHQVGASHRRIPGFKAEYFWRIEKPFLEAVETTLGDRYTSNVENIYKITIKFIIETLIKGFDNANATT</sequence>
<dbReference type="AlphaFoldDB" id="A0A9N9MM34"/>
<keyword evidence="3" id="KW-0408">Iron</keyword>
<dbReference type="CDD" id="cd14766">
    <property type="entry name" value="CeGLB25-like"/>
    <property type="match status" value="1"/>
</dbReference>
<dbReference type="InterPro" id="IPR012292">
    <property type="entry name" value="Globin/Proto"/>
</dbReference>
<dbReference type="OrthoDB" id="6344802at2759"/>
<evidence type="ECO:0000256" key="1">
    <source>
        <dbReference type="ARBA" id="ARBA00022617"/>
    </source>
</evidence>
<dbReference type="GO" id="GO:0046872">
    <property type="term" value="F:metal ion binding"/>
    <property type="evidence" value="ECO:0007669"/>
    <property type="project" value="UniProtKB-KW"/>
</dbReference>
<comment type="similarity">
    <text evidence="4">Belongs to the globin family.</text>
</comment>
<keyword evidence="2" id="KW-0479">Metal-binding</keyword>
<organism evidence="7 8">
    <name type="scientific">Ceutorhynchus assimilis</name>
    <name type="common">cabbage seed weevil</name>
    <dbReference type="NCBI Taxonomy" id="467358"/>
    <lineage>
        <taxon>Eukaryota</taxon>
        <taxon>Metazoa</taxon>
        <taxon>Ecdysozoa</taxon>
        <taxon>Arthropoda</taxon>
        <taxon>Hexapoda</taxon>
        <taxon>Insecta</taxon>
        <taxon>Pterygota</taxon>
        <taxon>Neoptera</taxon>
        <taxon>Endopterygota</taxon>
        <taxon>Coleoptera</taxon>
        <taxon>Polyphaga</taxon>
        <taxon>Cucujiformia</taxon>
        <taxon>Curculionidae</taxon>
        <taxon>Ceutorhynchinae</taxon>
        <taxon>Ceutorhynchus</taxon>
    </lineage>
</organism>
<dbReference type="InterPro" id="IPR009050">
    <property type="entry name" value="Globin-like_sf"/>
</dbReference>
<feature type="region of interest" description="Disordered" evidence="5">
    <location>
        <begin position="1"/>
        <end position="30"/>
    </location>
</feature>
<evidence type="ECO:0000313" key="7">
    <source>
        <dbReference type="EMBL" id="CAG9766964.1"/>
    </source>
</evidence>
<dbReference type="GO" id="GO:0019825">
    <property type="term" value="F:oxygen binding"/>
    <property type="evidence" value="ECO:0007669"/>
    <property type="project" value="InterPro"/>
</dbReference>
<dbReference type="GO" id="GO:0005344">
    <property type="term" value="F:oxygen carrier activity"/>
    <property type="evidence" value="ECO:0007669"/>
    <property type="project" value="UniProtKB-KW"/>
</dbReference>
<dbReference type="GO" id="GO:0020037">
    <property type="term" value="F:heme binding"/>
    <property type="evidence" value="ECO:0007669"/>
    <property type="project" value="InterPro"/>
</dbReference>
<dbReference type="InterPro" id="IPR050532">
    <property type="entry name" value="Globin-like_OT"/>
</dbReference>
<accession>A0A9N9MM34</accession>
<keyword evidence="1 4" id="KW-0349">Heme</keyword>
<reference evidence="7" key="1">
    <citation type="submission" date="2022-01" db="EMBL/GenBank/DDBJ databases">
        <authorList>
            <person name="King R."/>
        </authorList>
    </citation>
    <scope>NUCLEOTIDE SEQUENCE</scope>
</reference>
<dbReference type="Pfam" id="PF00042">
    <property type="entry name" value="Globin"/>
    <property type="match status" value="1"/>
</dbReference>
<evidence type="ECO:0000256" key="5">
    <source>
        <dbReference type="SAM" id="MobiDB-lite"/>
    </source>
</evidence>
<dbReference type="EMBL" id="OU892279">
    <property type="protein sequence ID" value="CAG9766964.1"/>
    <property type="molecule type" value="Genomic_DNA"/>
</dbReference>
<evidence type="ECO:0000259" key="6">
    <source>
        <dbReference type="PROSITE" id="PS01033"/>
    </source>
</evidence>
<evidence type="ECO:0000256" key="2">
    <source>
        <dbReference type="ARBA" id="ARBA00022723"/>
    </source>
</evidence>
<dbReference type="SUPFAM" id="SSF46458">
    <property type="entry name" value="Globin-like"/>
    <property type="match status" value="1"/>
</dbReference>
<feature type="compositionally biased region" description="Basic and acidic residues" evidence="5">
    <location>
        <begin position="9"/>
        <end position="22"/>
    </location>
</feature>
<keyword evidence="8" id="KW-1185">Reference proteome</keyword>
<dbReference type="PANTHER" id="PTHR46458">
    <property type="entry name" value="BLR2807 PROTEIN"/>
    <property type="match status" value="1"/>
</dbReference>
<evidence type="ECO:0000313" key="8">
    <source>
        <dbReference type="Proteomes" id="UP001152799"/>
    </source>
</evidence>
<keyword evidence="4" id="KW-0813">Transport</keyword>
<proteinExistence type="inferred from homology"/>
<protein>
    <recommendedName>
        <fullName evidence="6">Globin domain-containing protein</fullName>
    </recommendedName>
</protein>
<feature type="domain" description="Globin" evidence="6">
    <location>
        <begin position="34"/>
        <end position="183"/>
    </location>
</feature>
<dbReference type="PANTHER" id="PTHR46458:SF5">
    <property type="entry name" value="GLOBIN FAMILY PROFILE DOMAIN-CONTAINING PROTEIN"/>
    <property type="match status" value="1"/>
</dbReference>
<gene>
    <name evidence="7" type="ORF">CEUTPL_LOCUS7532</name>
</gene>
<name>A0A9N9MM34_9CUCU</name>
<dbReference type="Proteomes" id="UP001152799">
    <property type="component" value="Chromosome 3"/>
</dbReference>
<dbReference type="PROSITE" id="PS01033">
    <property type="entry name" value="GLOBIN"/>
    <property type="match status" value="1"/>
</dbReference>
<evidence type="ECO:0000256" key="3">
    <source>
        <dbReference type="ARBA" id="ARBA00023004"/>
    </source>
</evidence>
<dbReference type="Gene3D" id="1.10.490.10">
    <property type="entry name" value="Globins"/>
    <property type="match status" value="1"/>
</dbReference>
<keyword evidence="4" id="KW-0561">Oxygen transport</keyword>
<evidence type="ECO:0000256" key="4">
    <source>
        <dbReference type="RuleBase" id="RU000356"/>
    </source>
</evidence>